<dbReference type="RefSeq" id="WP_349659494.1">
    <property type="nucleotide sequence ID" value="NZ_JBEGDG010000005.1"/>
</dbReference>
<protein>
    <submittedName>
        <fullName evidence="2">Helix-turn-helix domain-containing protein</fullName>
    </submittedName>
</protein>
<feature type="domain" description="HTH cro/C1-type" evidence="1">
    <location>
        <begin position="7"/>
        <end position="60"/>
    </location>
</feature>
<sequence length="283" mass="33481">MNYGQNFKNIRISKGYSLKEVAEGIISSSFLSKFERGESDISLSNFILLLNKLNISIEEYILISRDYQPSEFEIFLHTIRHAYEQNNIPFLIDIYKEEEKKWKSHLSSSYKCNYIMTKALIRDLNRNFEITNSERNFISDYLLKNDHWGYYEIILFGNAMCILKYQTVIILAKEIISKSKLNIKIPKIKTEFIRILLNVVIYTIETGHLDDAKWFLNYIDEIPNNTYLYFEKTKHLFLKGLYQIEKNQLNEGIKNAEKAIEVIGILEDANIQNNHKLFLKKFI</sequence>
<keyword evidence="3" id="KW-1185">Reference proteome</keyword>
<dbReference type="InterPro" id="IPR010982">
    <property type="entry name" value="Lambda_DNA-bd_dom_sf"/>
</dbReference>
<dbReference type="Proteomes" id="UP001478862">
    <property type="component" value="Unassembled WGS sequence"/>
</dbReference>
<proteinExistence type="predicted"/>
<dbReference type="InterPro" id="IPR053163">
    <property type="entry name" value="HTH-type_regulator_Rgg"/>
</dbReference>
<dbReference type="CDD" id="cd00093">
    <property type="entry name" value="HTH_XRE"/>
    <property type="match status" value="1"/>
</dbReference>
<reference evidence="2 3" key="1">
    <citation type="submission" date="2024-06" db="EMBL/GenBank/DDBJ databases">
        <title>Lysinibacillus zambalefons sp. nov., a Novel Firmicute Isolated from the Poon Bato Zambales Hyperalkaline Spring.</title>
        <authorList>
            <person name="Aja J.A."/>
            <person name="Lazaro J.E.H."/>
            <person name="Llorin L.D."/>
            <person name="Lim K.R."/>
            <person name="Teodosio J."/>
            <person name="Dalisay D.S."/>
        </authorList>
    </citation>
    <scope>NUCLEOTIDE SEQUENCE [LARGE SCALE GENOMIC DNA]</scope>
    <source>
        <strain evidence="2 3">M3</strain>
    </source>
</reference>
<dbReference type="SUPFAM" id="SSF47413">
    <property type="entry name" value="lambda repressor-like DNA-binding domains"/>
    <property type="match status" value="1"/>
</dbReference>
<name>A0ABV1MTD3_9BACI</name>
<dbReference type="Gene3D" id="1.25.40.10">
    <property type="entry name" value="Tetratricopeptide repeat domain"/>
    <property type="match status" value="1"/>
</dbReference>
<dbReference type="PANTHER" id="PTHR37038">
    <property type="entry name" value="TRANSCRIPTIONAL REGULATOR-RELATED"/>
    <property type="match status" value="1"/>
</dbReference>
<organism evidence="2 3">
    <name type="scientific">Lysinibacillus zambalensis</name>
    <dbReference type="NCBI Taxonomy" id="3160866"/>
    <lineage>
        <taxon>Bacteria</taxon>
        <taxon>Bacillati</taxon>
        <taxon>Bacillota</taxon>
        <taxon>Bacilli</taxon>
        <taxon>Bacillales</taxon>
        <taxon>Bacillaceae</taxon>
        <taxon>Lysinibacillus</taxon>
    </lineage>
</organism>
<dbReference type="InterPro" id="IPR001387">
    <property type="entry name" value="Cro/C1-type_HTH"/>
</dbReference>
<accession>A0ABV1MTD3</accession>
<comment type="caution">
    <text evidence="2">The sequence shown here is derived from an EMBL/GenBank/DDBJ whole genome shotgun (WGS) entry which is preliminary data.</text>
</comment>
<gene>
    <name evidence="2" type="ORF">ABNX05_09510</name>
</gene>
<dbReference type="EMBL" id="JBEGDG010000005">
    <property type="protein sequence ID" value="MEQ6354854.1"/>
    <property type="molecule type" value="Genomic_DNA"/>
</dbReference>
<evidence type="ECO:0000259" key="1">
    <source>
        <dbReference type="PROSITE" id="PS50943"/>
    </source>
</evidence>
<dbReference type="InterPro" id="IPR011990">
    <property type="entry name" value="TPR-like_helical_dom_sf"/>
</dbReference>
<dbReference type="PANTHER" id="PTHR37038:SF12">
    <property type="entry name" value="TRANSCRIPTIONAL REGULATOR"/>
    <property type="match status" value="1"/>
</dbReference>
<dbReference type="Pfam" id="PF01381">
    <property type="entry name" value="HTH_3"/>
    <property type="match status" value="1"/>
</dbReference>
<dbReference type="Pfam" id="PF21259">
    <property type="entry name" value="Rgg_C"/>
    <property type="match status" value="1"/>
</dbReference>
<dbReference type="InterPro" id="IPR010057">
    <property type="entry name" value="Transcription_activator_Rgg_C"/>
</dbReference>
<dbReference type="NCBIfam" id="TIGR01716">
    <property type="entry name" value="RGG_Cterm"/>
    <property type="match status" value="1"/>
</dbReference>
<evidence type="ECO:0000313" key="3">
    <source>
        <dbReference type="Proteomes" id="UP001478862"/>
    </source>
</evidence>
<evidence type="ECO:0000313" key="2">
    <source>
        <dbReference type="EMBL" id="MEQ6354854.1"/>
    </source>
</evidence>
<dbReference type="PROSITE" id="PS50943">
    <property type="entry name" value="HTH_CROC1"/>
    <property type="match status" value="1"/>
</dbReference>
<dbReference type="SMART" id="SM00530">
    <property type="entry name" value="HTH_XRE"/>
    <property type="match status" value="1"/>
</dbReference>